<keyword evidence="16" id="KW-1185">Reference proteome</keyword>
<comment type="caution">
    <text evidence="15">The sequence shown here is derived from an EMBL/GenBank/DDBJ whole genome shotgun (WGS) entry which is preliminary data.</text>
</comment>
<dbReference type="SUPFAM" id="SSF81342">
    <property type="entry name" value="Transmembrane di-heme cytochromes"/>
    <property type="match status" value="1"/>
</dbReference>
<evidence type="ECO:0000256" key="5">
    <source>
        <dbReference type="ARBA" id="ARBA00022617"/>
    </source>
</evidence>
<dbReference type="InterPro" id="IPR016174">
    <property type="entry name" value="Di-haem_cyt_TM"/>
</dbReference>
<keyword evidence="4" id="KW-1003">Cell membrane</keyword>
<reference evidence="15 16" key="1">
    <citation type="journal article" date="2015" name="Int. J. Syst. Evol. Microbiol.">
        <title>Burkholderia monticola sp. nov., isolated from mountain soil.</title>
        <authorList>
            <person name="Baek I."/>
            <person name="Seo B."/>
            <person name="Lee I."/>
            <person name="Yi H."/>
            <person name="Chun J."/>
        </authorList>
    </citation>
    <scope>NUCLEOTIDE SEQUENCE [LARGE SCALE GENOMIC DNA]</scope>
    <source>
        <strain evidence="15 16">JC2948</strain>
    </source>
</reference>
<keyword evidence="8" id="KW-0249">Electron transport</keyword>
<evidence type="ECO:0000256" key="7">
    <source>
        <dbReference type="ARBA" id="ARBA00022723"/>
    </source>
</evidence>
<dbReference type="EMBL" id="LRBG01000012">
    <property type="protein sequence ID" value="KXU87483.1"/>
    <property type="molecule type" value="Genomic_DNA"/>
</dbReference>
<dbReference type="STRING" id="1399968.CI15_15155"/>
<dbReference type="AlphaFoldDB" id="A0A149PR13"/>
<name>A0A149PR13_9BURK</name>
<keyword evidence="10" id="KW-0408">Iron</keyword>
<feature type="transmembrane region" description="Helical" evidence="13">
    <location>
        <begin position="31"/>
        <end position="53"/>
    </location>
</feature>
<evidence type="ECO:0000256" key="6">
    <source>
        <dbReference type="ARBA" id="ARBA00022692"/>
    </source>
</evidence>
<dbReference type="PANTHER" id="PTHR30529">
    <property type="entry name" value="CYTOCHROME B561"/>
    <property type="match status" value="1"/>
</dbReference>
<keyword evidence="11 13" id="KW-0472">Membrane</keyword>
<evidence type="ECO:0000256" key="3">
    <source>
        <dbReference type="ARBA" id="ARBA00022448"/>
    </source>
</evidence>
<evidence type="ECO:0000256" key="8">
    <source>
        <dbReference type="ARBA" id="ARBA00022982"/>
    </source>
</evidence>
<feature type="transmembrane region" description="Helical" evidence="13">
    <location>
        <begin position="59"/>
        <end position="78"/>
    </location>
</feature>
<dbReference type="InterPro" id="IPR052168">
    <property type="entry name" value="Cytochrome_b561_oxidase"/>
</dbReference>
<keyword evidence="3" id="KW-0813">Transport</keyword>
<evidence type="ECO:0000256" key="4">
    <source>
        <dbReference type="ARBA" id="ARBA00022475"/>
    </source>
</evidence>
<dbReference type="Proteomes" id="UP000075613">
    <property type="component" value="Unassembled WGS sequence"/>
</dbReference>
<feature type="transmembrane region" description="Helical" evidence="13">
    <location>
        <begin position="107"/>
        <end position="127"/>
    </location>
</feature>
<gene>
    <name evidence="15" type="ORF">CI15_15155</name>
</gene>
<keyword evidence="5" id="KW-0349">Heme</keyword>
<evidence type="ECO:0000256" key="9">
    <source>
        <dbReference type="ARBA" id="ARBA00022989"/>
    </source>
</evidence>
<keyword evidence="9 13" id="KW-1133">Transmembrane helix</keyword>
<keyword evidence="7" id="KW-0479">Metal-binding</keyword>
<feature type="transmembrane region" description="Helical" evidence="13">
    <location>
        <begin position="159"/>
        <end position="182"/>
    </location>
</feature>
<dbReference type="GO" id="GO:0046872">
    <property type="term" value="F:metal ion binding"/>
    <property type="evidence" value="ECO:0007669"/>
    <property type="project" value="UniProtKB-KW"/>
</dbReference>
<evidence type="ECO:0000313" key="16">
    <source>
        <dbReference type="Proteomes" id="UP000075613"/>
    </source>
</evidence>
<proteinExistence type="inferred from homology"/>
<evidence type="ECO:0000256" key="10">
    <source>
        <dbReference type="ARBA" id="ARBA00023004"/>
    </source>
</evidence>
<evidence type="ECO:0000256" key="12">
    <source>
        <dbReference type="ARBA" id="ARBA00037975"/>
    </source>
</evidence>
<feature type="domain" description="Cytochrome b561 bacterial/Ni-hydrogenase" evidence="14">
    <location>
        <begin position="25"/>
        <end position="193"/>
    </location>
</feature>
<evidence type="ECO:0000256" key="2">
    <source>
        <dbReference type="ARBA" id="ARBA00004651"/>
    </source>
</evidence>
<evidence type="ECO:0000256" key="13">
    <source>
        <dbReference type="SAM" id="Phobius"/>
    </source>
</evidence>
<dbReference type="PANTHER" id="PTHR30529:SF1">
    <property type="entry name" value="CYTOCHROME B561 HOMOLOG 2"/>
    <property type="match status" value="1"/>
</dbReference>
<organism evidence="15 16">
    <name type="scientific">Paraburkholderia monticola</name>
    <dbReference type="NCBI Taxonomy" id="1399968"/>
    <lineage>
        <taxon>Bacteria</taxon>
        <taxon>Pseudomonadati</taxon>
        <taxon>Pseudomonadota</taxon>
        <taxon>Betaproteobacteria</taxon>
        <taxon>Burkholderiales</taxon>
        <taxon>Burkholderiaceae</taxon>
        <taxon>Paraburkholderia</taxon>
    </lineage>
</organism>
<dbReference type="Pfam" id="PF01292">
    <property type="entry name" value="Ni_hydr_CYTB"/>
    <property type="match status" value="1"/>
</dbReference>
<evidence type="ECO:0000313" key="15">
    <source>
        <dbReference type="EMBL" id="KXU87483.1"/>
    </source>
</evidence>
<accession>A0A149PR13</accession>
<comment type="subcellular location">
    <subcellularLocation>
        <location evidence="2">Cell membrane</location>
        <topology evidence="2">Multi-pass membrane protein</topology>
    </subcellularLocation>
</comment>
<protein>
    <submittedName>
        <fullName evidence="15">Cytochrome B</fullName>
    </submittedName>
</protein>
<dbReference type="RefSeq" id="WP_062129132.1">
    <property type="nucleotide sequence ID" value="NZ_LRBG01000012.1"/>
</dbReference>
<keyword evidence="6 13" id="KW-0812">Transmembrane</keyword>
<dbReference type="GO" id="GO:0020037">
    <property type="term" value="F:heme binding"/>
    <property type="evidence" value="ECO:0007669"/>
    <property type="project" value="TreeGrafter"/>
</dbReference>
<dbReference type="GO" id="GO:0022904">
    <property type="term" value="P:respiratory electron transport chain"/>
    <property type="evidence" value="ECO:0007669"/>
    <property type="project" value="InterPro"/>
</dbReference>
<evidence type="ECO:0000256" key="1">
    <source>
        <dbReference type="ARBA" id="ARBA00001970"/>
    </source>
</evidence>
<comment type="cofactor">
    <cofactor evidence="1">
        <name>heme b</name>
        <dbReference type="ChEBI" id="CHEBI:60344"/>
    </cofactor>
</comment>
<evidence type="ECO:0000256" key="11">
    <source>
        <dbReference type="ARBA" id="ARBA00023136"/>
    </source>
</evidence>
<dbReference type="InterPro" id="IPR011577">
    <property type="entry name" value="Cyt_b561_bac/Ni-Hgenase"/>
</dbReference>
<evidence type="ECO:0000259" key="14">
    <source>
        <dbReference type="Pfam" id="PF01292"/>
    </source>
</evidence>
<dbReference type="GO" id="GO:0005886">
    <property type="term" value="C:plasma membrane"/>
    <property type="evidence" value="ECO:0007669"/>
    <property type="project" value="UniProtKB-SubCell"/>
</dbReference>
<dbReference type="OrthoDB" id="8536275at2"/>
<sequence length="198" mass="21643">MTHLKHSPMVAQATRIAAGDDRTQYDSFSILLHWITVILVLAQFGLAQTWGFAPKPTRHLMIVSHMSFGILLSAVLIVRIGWRLLPGHESPAAAVGWIERAAKGVHYLLYALLVSEAVLGFVLRWSGNESMSFFGLLIPSPFAPTDKATHHAIGEAHDFIGWTIIVIAAGHAAAALFHHFVLRDDVLKRMLPGKAGDA</sequence>
<comment type="similarity">
    <text evidence="12">Belongs to the cytochrome b561 family.</text>
</comment>
<dbReference type="GO" id="GO:0009055">
    <property type="term" value="F:electron transfer activity"/>
    <property type="evidence" value="ECO:0007669"/>
    <property type="project" value="InterPro"/>
</dbReference>